<reference evidence="2" key="1">
    <citation type="submission" date="2021-02" db="EMBL/GenBank/DDBJ databases">
        <title>Psilocybe cubensis genome.</title>
        <authorList>
            <person name="Mckernan K.J."/>
            <person name="Crawford S."/>
            <person name="Trippe A."/>
            <person name="Kane L.T."/>
            <person name="Mclaughlin S."/>
        </authorList>
    </citation>
    <scope>NUCLEOTIDE SEQUENCE [LARGE SCALE GENOMIC DNA]</scope>
    <source>
        <strain evidence="2">MGC-MH-2018</strain>
    </source>
</reference>
<dbReference type="AlphaFoldDB" id="A0A8H8CES5"/>
<feature type="region of interest" description="Disordered" evidence="1">
    <location>
        <begin position="1"/>
        <end position="37"/>
    </location>
</feature>
<gene>
    <name evidence="2" type="ORF">JR316_012938</name>
</gene>
<comment type="caution">
    <text evidence="2">The sequence shown here is derived from an EMBL/GenBank/DDBJ whole genome shotgun (WGS) entry which is preliminary data.</text>
</comment>
<protein>
    <submittedName>
        <fullName evidence="2">Uncharacterized protein</fullName>
    </submittedName>
</protein>
<proteinExistence type="predicted"/>
<organism evidence="2">
    <name type="scientific">Psilocybe cubensis</name>
    <name type="common">Psychedelic mushroom</name>
    <name type="synonym">Stropharia cubensis</name>
    <dbReference type="NCBI Taxonomy" id="181762"/>
    <lineage>
        <taxon>Eukaryota</taxon>
        <taxon>Fungi</taxon>
        <taxon>Dikarya</taxon>
        <taxon>Basidiomycota</taxon>
        <taxon>Agaricomycotina</taxon>
        <taxon>Agaricomycetes</taxon>
        <taxon>Agaricomycetidae</taxon>
        <taxon>Agaricales</taxon>
        <taxon>Agaricineae</taxon>
        <taxon>Strophariaceae</taxon>
        <taxon>Psilocybe</taxon>
    </lineage>
</organism>
<dbReference type="EMBL" id="JAFIQS010000020">
    <property type="protein sequence ID" value="KAG5162275.1"/>
    <property type="molecule type" value="Genomic_DNA"/>
</dbReference>
<accession>A0A8H8CES5</accession>
<evidence type="ECO:0000313" key="2">
    <source>
        <dbReference type="EMBL" id="KAG5162275.1"/>
    </source>
</evidence>
<evidence type="ECO:0000256" key="1">
    <source>
        <dbReference type="SAM" id="MobiDB-lite"/>
    </source>
</evidence>
<name>A0A8H8CES5_PSICU</name>
<sequence>MSFRRKVPRPSVRDTPSPTPFAGVAATVPSTGNTKLAPHADTLLLRSDLMSGVKRPSAERPPVPEG</sequence>